<evidence type="ECO:0000313" key="2">
    <source>
        <dbReference type="Proteomes" id="UP000092443"/>
    </source>
</evidence>
<dbReference type="GeneID" id="119642294"/>
<organism evidence="2 3">
    <name type="scientific">Glossina fuscipes</name>
    <dbReference type="NCBI Taxonomy" id="7396"/>
    <lineage>
        <taxon>Eukaryota</taxon>
        <taxon>Metazoa</taxon>
        <taxon>Ecdysozoa</taxon>
        <taxon>Arthropoda</taxon>
        <taxon>Hexapoda</taxon>
        <taxon>Insecta</taxon>
        <taxon>Pterygota</taxon>
        <taxon>Neoptera</taxon>
        <taxon>Endopterygota</taxon>
        <taxon>Diptera</taxon>
        <taxon>Brachycera</taxon>
        <taxon>Muscomorpha</taxon>
        <taxon>Hippoboscoidea</taxon>
        <taxon>Glossinidae</taxon>
        <taxon>Glossina</taxon>
    </lineage>
</organism>
<keyword evidence="1" id="KW-0472">Membrane</keyword>
<dbReference type="RefSeq" id="XP_037897323.1">
    <property type="nucleotide sequence ID" value="XM_038041395.1"/>
</dbReference>
<gene>
    <name evidence="3" type="primary">LOC119642294</name>
</gene>
<accession>A0A9C5ZEV0</accession>
<dbReference type="Proteomes" id="UP000092443">
    <property type="component" value="Unplaced"/>
</dbReference>
<dbReference type="AlphaFoldDB" id="A0A9C5ZEV0"/>
<sequence>MHKYQQLLLLIIFCVSVICTLMYKTENNRLKDVLHVINFFGRKYAAILRRIDNINNSFHYLVDFIHPLPVWQLIVSKINKGQLPFQRLDKEARDGLSEFTRYRFYCRITRDFGQPKSVPFTEVTNAGSTLAK</sequence>
<name>A0A9C5ZEV0_9MUSC</name>
<keyword evidence="2" id="KW-1185">Reference proteome</keyword>
<keyword evidence="1" id="KW-1133">Transmembrane helix</keyword>
<keyword evidence="1" id="KW-0812">Transmembrane</keyword>
<reference evidence="3" key="1">
    <citation type="submission" date="2025-08" db="UniProtKB">
        <authorList>
            <consortium name="RefSeq"/>
        </authorList>
    </citation>
    <scope>IDENTIFICATION</scope>
    <source>
        <tissue evidence="3">Whole body pupa</tissue>
    </source>
</reference>
<feature type="transmembrane region" description="Helical" evidence="1">
    <location>
        <begin position="6"/>
        <end position="23"/>
    </location>
</feature>
<evidence type="ECO:0000313" key="3">
    <source>
        <dbReference type="RefSeq" id="XP_037897323.1"/>
    </source>
</evidence>
<proteinExistence type="predicted"/>
<evidence type="ECO:0000256" key="1">
    <source>
        <dbReference type="SAM" id="Phobius"/>
    </source>
</evidence>
<protein>
    <submittedName>
        <fullName evidence="3">Uncharacterized protein LOC119642294</fullName>
    </submittedName>
</protein>
<dbReference type="KEGG" id="gfs:119642294"/>